<dbReference type="GO" id="GO:0006302">
    <property type="term" value="P:double-strand break repair"/>
    <property type="evidence" value="ECO:0007669"/>
    <property type="project" value="TreeGrafter"/>
</dbReference>
<feature type="region of interest" description="Disordered" evidence="9">
    <location>
        <begin position="231"/>
        <end position="251"/>
    </location>
</feature>
<dbReference type="PANTHER" id="PTHR33991:SF1">
    <property type="entry name" value="DNA REPAIR PROTEIN RECO"/>
    <property type="match status" value="1"/>
</dbReference>
<comment type="function">
    <text evidence="1 8">Involved in DNA repair and RecF pathway recombination.</text>
</comment>
<evidence type="ECO:0000256" key="4">
    <source>
        <dbReference type="ARBA" id="ARBA00022763"/>
    </source>
</evidence>
<dbReference type="NCBIfam" id="TIGR00613">
    <property type="entry name" value="reco"/>
    <property type="match status" value="1"/>
</dbReference>
<evidence type="ECO:0000256" key="6">
    <source>
        <dbReference type="ARBA" id="ARBA00023204"/>
    </source>
</evidence>
<keyword evidence="12" id="KW-1185">Reference proteome</keyword>
<dbReference type="Gene3D" id="1.20.1440.120">
    <property type="entry name" value="Recombination protein O, C-terminal domain"/>
    <property type="match status" value="1"/>
</dbReference>
<evidence type="ECO:0000313" key="12">
    <source>
        <dbReference type="Proteomes" id="UP000326287"/>
    </source>
</evidence>
<dbReference type="GO" id="GO:0006310">
    <property type="term" value="P:DNA recombination"/>
    <property type="evidence" value="ECO:0007669"/>
    <property type="project" value="UniProtKB-UniRule"/>
</dbReference>
<dbReference type="Proteomes" id="UP000326287">
    <property type="component" value="Chromosome"/>
</dbReference>
<evidence type="ECO:0000256" key="8">
    <source>
        <dbReference type="HAMAP-Rule" id="MF_00201"/>
    </source>
</evidence>
<organism evidence="11 12">
    <name type="scientific">Halioglobus maricola</name>
    <dbReference type="NCBI Taxonomy" id="2601894"/>
    <lineage>
        <taxon>Bacteria</taxon>
        <taxon>Pseudomonadati</taxon>
        <taxon>Pseudomonadota</taxon>
        <taxon>Gammaproteobacteria</taxon>
        <taxon>Cellvibrionales</taxon>
        <taxon>Halieaceae</taxon>
        <taxon>Halioglobus</taxon>
    </lineage>
</organism>
<dbReference type="Pfam" id="PF02565">
    <property type="entry name" value="RecO_C"/>
    <property type="match status" value="1"/>
</dbReference>
<reference evidence="11 12" key="1">
    <citation type="submission" date="2019-02" db="EMBL/GenBank/DDBJ databases">
        <authorList>
            <person name="Li S.-H."/>
        </authorList>
    </citation>
    <scope>NUCLEOTIDE SEQUENCE [LARGE SCALE GENOMIC DNA]</scope>
    <source>
        <strain evidence="11 12">IMCC14385</strain>
    </source>
</reference>
<evidence type="ECO:0000256" key="5">
    <source>
        <dbReference type="ARBA" id="ARBA00023172"/>
    </source>
</evidence>
<dbReference type="InterPro" id="IPR037278">
    <property type="entry name" value="ARFGAP/RecO"/>
</dbReference>
<feature type="compositionally biased region" description="Polar residues" evidence="9">
    <location>
        <begin position="236"/>
        <end position="251"/>
    </location>
</feature>
<dbReference type="SUPFAM" id="SSF57863">
    <property type="entry name" value="ArfGap/RecO-like zinc finger"/>
    <property type="match status" value="1"/>
</dbReference>
<sequence>MRISLQPGYVLHSRPYKDTSSLLEVFTAEHGRVSLVGKGARRRSRGGSQVALLQPFTPLLLTFSGRAELKTLTQVEAAGTATNLRGERLYSGLYLNELLVRLLHRNDPHPTLFARYARAVEGLQHGDDIEVTLRGFELQLLDELGYRLDLTTDGSRGEELQQDIWYHYDPELGLIPCPASAKPDRPAYQGADLLQIGRGDLAGSARLTARRLMRQALAVHLGDAPLRSRELFRAQQAPSSPSHEPSQASDT</sequence>
<evidence type="ECO:0000259" key="10">
    <source>
        <dbReference type="Pfam" id="PF11967"/>
    </source>
</evidence>
<feature type="domain" description="DNA replication/recombination mediator RecO N-terminal" evidence="10">
    <location>
        <begin position="1"/>
        <end position="78"/>
    </location>
</feature>
<evidence type="ECO:0000256" key="7">
    <source>
        <dbReference type="ARBA" id="ARBA00033409"/>
    </source>
</evidence>
<dbReference type="GO" id="GO:0043590">
    <property type="term" value="C:bacterial nucleoid"/>
    <property type="evidence" value="ECO:0007669"/>
    <property type="project" value="TreeGrafter"/>
</dbReference>
<keyword evidence="6 8" id="KW-0234">DNA repair</keyword>
<evidence type="ECO:0000256" key="1">
    <source>
        <dbReference type="ARBA" id="ARBA00003065"/>
    </source>
</evidence>
<dbReference type="PANTHER" id="PTHR33991">
    <property type="entry name" value="DNA REPAIR PROTEIN RECO"/>
    <property type="match status" value="1"/>
</dbReference>
<accession>A0A5P9NL86</accession>
<proteinExistence type="inferred from homology"/>
<evidence type="ECO:0000256" key="3">
    <source>
        <dbReference type="ARBA" id="ARBA00021310"/>
    </source>
</evidence>
<dbReference type="InterPro" id="IPR022572">
    <property type="entry name" value="DNA_rep/recomb_RecO_N"/>
</dbReference>
<dbReference type="InterPro" id="IPR042242">
    <property type="entry name" value="RecO_C"/>
</dbReference>
<name>A0A5P9NL86_9GAMM</name>
<protein>
    <recommendedName>
        <fullName evidence="3 8">DNA repair protein RecO</fullName>
    </recommendedName>
    <alternativeName>
        <fullName evidence="7 8">Recombination protein O</fullName>
    </alternativeName>
</protein>
<dbReference type="SUPFAM" id="SSF50249">
    <property type="entry name" value="Nucleic acid-binding proteins"/>
    <property type="match status" value="1"/>
</dbReference>
<dbReference type="InterPro" id="IPR012340">
    <property type="entry name" value="NA-bd_OB-fold"/>
</dbReference>
<dbReference type="AlphaFoldDB" id="A0A5P9NL86"/>
<dbReference type="HAMAP" id="MF_00201">
    <property type="entry name" value="RecO"/>
    <property type="match status" value="1"/>
</dbReference>
<dbReference type="OrthoDB" id="9804792at2"/>
<dbReference type="InterPro" id="IPR003717">
    <property type="entry name" value="RecO"/>
</dbReference>
<evidence type="ECO:0000256" key="2">
    <source>
        <dbReference type="ARBA" id="ARBA00007452"/>
    </source>
</evidence>
<keyword evidence="5 8" id="KW-0233">DNA recombination</keyword>
<dbReference type="EMBL" id="CP036422">
    <property type="protein sequence ID" value="QFU76512.1"/>
    <property type="molecule type" value="Genomic_DNA"/>
</dbReference>
<dbReference type="RefSeq" id="WP_153239654.1">
    <property type="nucleotide sequence ID" value="NZ_CP036422.1"/>
</dbReference>
<dbReference type="KEGG" id="halc:EY643_13060"/>
<keyword evidence="4 8" id="KW-0227">DNA damage</keyword>
<dbReference type="Pfam" id="PF11967">
    <property type="entry name" value="RecO_N"/>
    <property type="match status" value="1"/>
</dbReference>
<evidence type="ECO:0000313" key="11">
    <source>
        <dbReference type="EMBL" id="QFU76512.1"/>
    </source>
</evidence>
<comment type="similarity">
    <text evidence="2 8">Belongs to the RecO family.</text>
</comment>
<dbReference type="Gene3D" id="2.40.50.140">
    <property type="entry name" value="Nucleic acid-binding proteins"/>
    <property type="match status" value="1"/>
</dbReference>
<evidence type="ECO:0000256" key="9">
    <source>
        <dbReference type="SAM" id="MobiDB-lite"/>
    </source>
</evidence>
<gene>
    <name evidence="8 11" type="primary">recO</name>
    <name evidence="11" type="ORF">EY643_13060</name>
</gene>